<accession>A0A1D1W424</accession>
<proteinExistence type="predicted"/>
<feature type="region of interest" description="Disordered" evidence="1">
    <location>
        <begin position="152"/>
        <end position="171"/>
    </location>
</feature>
<dbReference type="EMBL" id="BDGG01000017">
    <property type="protein sequence ID" value="GAV08245.1"/>
    <property type="molecule type" value="Genomic_DNA"/>
</dbReference>
<name>A0A1D1W424_RAMVA</name>
<dbReference type="Proteomes" id="UP000186922">
    <property type="component" value="Unassembled WGS sequence"/>
</dbReference>
<keyword evidence="3" id="KW-1185">Reference proteome</keyword>
<comment type="caution">
    <text evidence="2">The sequence shown here is derived from an EMBL/GenBank/DDBJ whole genome shotgun (WGS) entry which is preliminary data.</text>
</comment>
<organism evidence="2 3">
    <name type="scientific">Ramazzottius varieornatus</name>
    <name type="common">Water bear</name>
    <name type="synonym">Tardigrade</name>
    <dbReference type="NCBI Taxonomy" id="947166"/>
    <lineage>
        <taxon>Eukaryota</taxon>
        <taxon>Metazoa</taxon>
        <taxon>Ecdysozoa</taxon>
        <taxon>Tardigrada</taxon>
        <taxon>Eutardigrada</taxon>
        <taxon>Parachela</taxon>
        <taxon>Hypsibioidea</taxon>
        <taxon>Ramazzottiidae</taxon>
        <taxon>Ramazzottius</taxon>
    </lineage>
</organism>
<evidence type="ECO:0000256" key="1">
    <source>
        <dbReference type="SAM" id="MobiDB-lite"/>
    </source>
</evidence>
<gene>
    <name evidence="2" type="primary">RvY_17969-1</name>
    <name evidence="2" type="synonym">RvY_17969.1</name>
    <name evidence="2" type="ORF">RvY_17969</name>
</gene>
<evidence type="ECO:0000313" key="3">
    <source>
        <dbReference type="Proteomes" id="UP000186922"/>
    </source>
</evidence>
<evidence type="ECO:0000313" key="2">
    <source>
        <dbReference type="EMBL" id="GAV08245.1"/>
    </source>
</evidence>
<dbReference type="AlphaFoldDB" id="A0A1D1W424"/>
<sequence length="311" mass="35385">MTRNVGRSGRRATRRGYLQALLFSYPARFFKGCGKIRTRRNTASRYGWELIRTLLGPDVVPEATREKEHARQVFGGPISDQRYGSCGTAEREAFLCFCQNRIKMLRRQNDRTAPTSLARQKNDDFGIPPPLCLPAESCTLQKSWTSILRARPEVAPSPVTPGSSKRKETAWKGLDEDSTSYLDAVTRRNSVVSEGDVRKMLTDEMFKAEVDEIVSLHEAFRVIHDRHNKRFSFECDDDGDVAEIRHATLPRTVRIPMSQLSNGYSSPTLTSDTRAFLCSFCAHKSCEEEVMQAHVARRHYLRWLSSEGFSK</sequence>
<protein>
    <submittedName>
        <fullName evidence="2">Uncharacterized protein</fullName>
    </submittedName>
</protein>
<reference evidence="2 3" key="1">
    <citation type="journal article" date="2016" name="Nat. Commun.">
        <title>Extremotolerant tardigrade genome and improved radiotolerance of human cultured cells by tardigrade-unique protein.</title>
        <authorList>
            <person name="Hashimoto T."/>
            <person name="Horikawa D.D."/>
            <person name="Saito Y."/>
            <person name="Kuwahara H."/>
            <person name="Kozuka-Hata H."/>
            <person name="Shin-I T."/>
            <person name="Minakuchi Y."/>
            <person name="Ohishi K."/>
            <person name="Motoyama A."/>
            <person name="Aizu T."/>
            <person name="Enomoto A."/>
            <person name="Kondo K."/>
            <person name="Tanaka S."/>
            <person name="Hara Y."/>
            <person name="Koshikawa S."/>
            <person name="Sagara H."/>
            <person name="Miura T."/>
            <person name="Yokobori S."/>
            <person name="Miyagawa K."/>
            <person name="Suzuki Y."/>
            <person name="Kubo T."/>
            <person name="Oyama M."/>
            <person name="Kohara Y."/>
            <person name="Fujiyama A."/>
            <person name="Arakawa K."/>
            <person name="Katayama T."/>
            <person name="Toyoda A."/>
            <person name="Kunieda T."/>
        </authorList>
    </citation>
    <scope>NUCLEOTIDE SEQUENCE [LARGE SCALE GENOMIC DNA]</scope>
    <source>
        <strain evidence="2 3">YOKOZUNA-1</strain>
    </source>
</reference>